<dbReference type="InterPro" id="IPR036396">
    <property type="entry name" value="Cyt_P450_sf"/>
</dbReference>
<evidence type="ECO:0000256" key="12">
    <source>
        <dbReference type="PIRSR" id="PIRSR602402-1"/>
    </source>
</evidence>
<dbReference type="InterPro" id="IPR001128">
    <property type="entry name" value="Cyt_P450"/>
</dbReference>
<dbReference type="Pfam" id="PF00067">
    <property type="entry name" value="p450"/>
    <property type="match status" value="1"/>
</dbReference>
<keyword evidence="11" id="KW-0472">Membrane</keyword>
<keyword evidence="8 13" id="KW-0560">Oxidoreductase</keyword>
<feature type="binding site" description="axial binding residue" evidence="12">
    <location>
        <position position="458"/>
    </location>
    <ligand>
        <name>heme</name>
        <dbReference type="ChEBI" id="CHEBI:30413"/>
    </ligand>
    <ligandPart>
        <name>Fe</name>
        <dbReference type="ChEBI" id="CHEBI:18248"/>
    </ligandPart>
</feature>
<dbReference type="PRINTS" id="PR00385">
    <property type="entry name" value="P450"/>
</dbReference>
<evidence type="ECO:0000256" key="5">
    <source>
        <dbReference type="ARBA" id="ARBA00022692"/>
    </source>
</evidence>
<evidence type="ECO:0000256" key="4">
    <source>
        <dbReference type="ARBA" id="ARBA00022617"/>
    </source>
</evidence>
<keyword evidence="15" id="KW-1185">Reference proteome</keyword>
<dbReference type="Proteomes" id="UP000811619">
    <property type="component" value="Unassembled WGS sequence"/>
</dbReference>
<reference evidence="14" key="1">
    <citation type="journal article" date="2020" name="bioRxiv">
        <title>Whole genome comparisons of ergot fungi reveals the divergence and evolution of species within the genus Claviceps are the result of varying mechanisms driving genome evolution and host range expansion.</title>
        <authorList>
            <person name="Wyka S.A."/>
            <person name="Mondo S.J."/>
            <person name="Liu M."/>
            <person name="Dettman J."/>
            <person name="Nalam V."/>
            <person name="Broders K.D."/>
        </authorList>
    </citation>
    <scope>NUCLEOTIDE SEQUENCE</scope>
    <source>
        <strain evidence="14">CCC 489</strain>
    </source>
</reference>
<keyword evidence="4 12" id="KW-0349">Heme</keyword>
<accession>A0A8K0J9Q4</accession>
<dbReference type="GO" id="GO:0016712">
    <property type="term" value="F:oxidoreductase activity, acting on paired donors, with incorporation or reduction of molecular oxygen, reduced flavin or flavoprotein as one donor, and incorporation of one atom of oxygen"/>
    <property type="evidence" value="ECO:0007669"/>
    <property type="project" value="InterPro"/>
</dbReference>
<dbReference type="SUPFAM" id="SSF48264">
    <property type="entry name" value="Cytochrome P450"/>
    <property type="match status" value="1"/>
</dbReference>
<keyword evidence="9 12" id="KW-0408">Iron</keyword>
<comment type="caution">
    <text evidence="14">The sequence shown here is derived from an EMBL/GenBank/DDBJ whole genome shotgun (WGS) entry which is preliminary data.</text>
</comment>
<protein>
    <recommendedName>
        <fullName evidence="16">N-alkane-inducible cytochrome P450</fullName>
    </recommendedName>
</protein>
<dbReference type="OrthoDB" id="1470350at2759"/>
<dbReference type="CDD" id="cd11063">
    <property type="entry name" value="CYP52"/>
    <property type="match status" value="1"/>
</dbReference>
<keyword evidence="7" id="KW-1133">Transmembrane helix</keyword>
<dbReference type="AlphaFoldDB" id="A0A8K0J9Q4"/>
<evidence type="ECO:0000256" key="1">
    <source>
        <dbReference type="ARBA" id="ARBA00001971"/>
    </source>
</evidence>
<dbReference type="PANTHER" id="PTHR24287:SF17">
    <property type="entry name" value="P450, PUTATIVE (EUROFUNG)-RELATED"/>
    <property type="match status" value="1"/>
</dbReference>
<comment type="similarity">
    <text evidence="3 13">Belongs to the cytochrome P450 family.</text>
</comment>
<dbReference type="PROSITE" id="PS00086">
    <property type="entry name" value="CYTOCHROME_P450"/>
    <property type="match status" value="1"/>
</dbReference>
<evidence type="ECO:0000256" key="2">
    <source>
        <dbReference type="ARBA" id="ARBA00004167"/>
    </source>
</evidence>
<comment type="cofactor">
    <cofactor evidence="1 12">
        <name>heme</name>
        <dbReference type="ChEBI" id="CHEBI:30413"/>
    </cofactor>
</comment>
<keyword evidence="10 13" id="KW-0503">Monooxygenase</keyword>
<dbReference type="InterPro" id="IPR017972">
    <property type="entry name" value="Cyt_P450_CS"/>
</dbReference>
<dbReference type="InterPro" id="IPR002402">
    <property type="entry name" value="Cyt_P450_E_grp-II"/>
</dbReference>
<organism evidence="14 15">
    <name type="scientific">Claviceps africana</name>
    <dbReference type="NCBI Taxonomy" id="83212"/>
    <lineage>
        <taxon>Eukaryota</taxon>
        <taxon>Fungi</taxon>
        <taxon>Dikarya</taxon>
        <taxon>Ascomycota</taxon>
        <taxon>Pezizomycotina</taxon>
        <taxon>Sordariomycetes</taxon>
        <taxon>Hypocreomycetidae</taxon>
        <taxon>Hypocreales</taxon>
        <taxon>Clavicipitaceae</taxon>
        <taxon>Claviceps</taxon>
    </lineage>
</organism>
<proteinExistence type="inferred from homology"/>
<evidence type="ECO:0000256" key="9">
    <source>
        <dbReference type="ARBA" id="ARBA00023004"/>
    </source>
</evidence>
<name>A0A8K0J9Q4_9HYPO</name>
<evidence type="ECO:0008006" key="16">
    <source>
        <dbReference type="Google" id="ProtNLM"/>
    </source>
</evidence>
<sequence>MMRLVSDISPARRLLLLVAGIAVLFVFVKKLQVSLRHGRLARQYGCKPIASTSVKDPILGLDMIRKQWRDFKTHKALEQGAQRFKEYGTTFRSRQLLQDTIVTIEPDNIKTVLALKFNDYGIGHRLEQFEPLLGAGIFDTDGQHWHDSRALIRPNFNRDQVADLATFERLIPDLFALIPRDGKTTVDLQDIFFRYTIDSATDFLFGQSVGSLKKLPEGEISFAEAFNYAQDAIRMRSILGSLHMFRRDPKATKCNQICRRFARHFVEKAVEAVENHEESQPRDEKPAKYVFSHELARRTSDKRRILDELMNVLLAGRDTTASLLSNMFFMLAKHPHTWARLQAEVAGLEGRQPTYEELRNLKYLKCCMNESLRIHPVVPVNGRQAFKDTVLPVGGGPDGKSPVFVPKGTRVFYSPYAMHRRTDFYGPDADEFRPERWESGKLLPRWEYLPFNGGPRVCPGQQYALTEVSYVTVRIAQEFAGLESRDPGPWEEKLTLTLCSRNGTKVCLTPACRSGGAVGDGGMY</sequence>
<dbReference type="EMBL" id="SRPY01000134">
    <property type="protein sequence ID" value="KAG5928132.1"/>
    <property type="molecule type" value="Genomic_DNA"/>
</dbReference>
<dbReference type="Gene3D" id="1.10.630.10">
    <property type="entry name" value="Cytochrome P450"/>
    <property type="match status" value="1"/>
</dbReference>
<evidence type="ECO:0000313" key="14">
    <source>
        <dbReference type="EMBL" id="KAG5928132.1"/>
    </source>
</evidence>
<dbReference type="GO" id="GO:0005506">
    <property type="term" value="F:iron ion binding"/>
    <property type="evidence" value="ECO:0007669"/>
    <property type="project" value="InterPro"/>
</dbReference>
<gene>
    <name evidence="14" type="ORF">E4U42_001191</name>
</gene>
<evidence type="ECO:0000313" key="15">
    <source>
        <dbReference type="Proteomes" id="UP000811619"/>
    </source>
</evidence>
<evidence type="ECO:0000256" key="6">
    <source>
        <dbReference type="ARBA" id="ARBA00022723"/>
    </source>
</evidence>
<dbReference type="GO" id="GO:0020037">
    <property type="term" value="F:heme binding"/>
    <property type="evidence" value="ECO:0007669"/>
    <property type="project" value="InterPro"/>
</dbReference>
<keyword evidence="6 12" id="KW-0479">Metal-binding</keyword>
<evidence type="ECO:0000256" key="10">
    <source>
        <dbReference type="ARBA" id="ARBA00023033"/>
    </source>
</evidence>
<evidence type="ECO:0000256" key="13">
    <source>
        <dbReference type="RuleBase" id="RU000461"/>
    </source>
</evidence>
<evidence type="ECO:0000256" key="8">
    <source>
        <dbReference type="ARBA" id="ARBA00023002"/>
    </source>
</evidence>
<dbReference type="InterPro" id="IPR002974">
    <property type="entry name" value="Cyt_P450_E_CYP52_ascomycetes"/>
</dbReference>
<evidence type="ECO:0000256" key="11">
    <source>
        <dbReference type="ARBA" id="ARBA00023136"/>
    </source>
</evidence>
<comment type="subcellular location">
    <subcellularLocation>
        <location evidence="2">Membrane</location>
        <topology evidence="2">Single-pass membrane protein</topology>
    </subcellularLocation>
</comment>
<evidence type="ECO:0000256" key="7">
    <source>
        <dbReference type="ARBA" id="ARBA00022989"/>
    </source>
</evidence>
<dbReference type="PRINTS" id="PR01239">
    <property type="entry name" value="EP450IICYP52"/>
</dbReference>
<dbReference type="PRINTS" id="PR00464">
    <property type="entry name" value="EP450II"/>
</dbReference>
<dbReference type="PANTHER" id="PTHR24287">
    <property type="entry name" value="P450, PUTATIVE (EUROFUNG)-RELATED"/>
    <property type="match status" value="1"/>
</dbReference>
<evidence type="ECO:0000256" key="3">
    <source>
        <dbReference type="ARBA" id="ARBA00010617"/>
    </source>
</evidence>
<dbReference type="GO" id="GO:0016020">
    <property type="term" value="C:membrane"/>
    <property type="evidence" value="ECO:0007669"/>
    <property type="project" value="UniProtKB-SubCell"/>
</dbReference>
<dbReference type="InterPro" id="IPR047146">
    <property type="entry name" value="Cyt_P450_E_CYP52_fungi"/>
</dbReference>
<keyword evidence="5" id="KW-0812">Transmembrane</keyword>